<reference evidence="2 3" key="1">
    <citation type="submission" date="2015-08" db="EMBL/GenBank/DDBJ databases">
        <title>Complete genome sequence of Sulfurifustis variabilis.</title>
        <authorList>
            <person name="Miura A."/>
            <person name="Kojima H."/>
            <person name="Fukui M."/>
        </authorList>
    </citation>
    <scope>NUCLEOTIDE SEQUENCE [LARGE SCALE GENOMIC DNA]</scope>
    <source>
        <strain evidence="3">skN76</strain>
    </source>
</reference>
<keyword evidence="3" id="KW-1185">Reference proteome</keyword>
<organism evidence="2 3">
    <name type="scientific">Sulfurifustis variabilis</name>
    <dbReference type="NCBI Taxonomy" id="1675686"/>
    <lineage>
        <taxon>Bacteria</taxon>
        <taxon>Pseudomonadati</taxon>
        <taxon>Pseudomonadota</taxon>
        <taxon>Gammaproteobacteria</taxon>
        <taxon>Acidiferrobacterales</taxon>
        <taxon>Acidiferrobacteraceae</taxon>
        <taxon>Sulfurifustis</taxon>
    </lineage>
</organism>
<evidence type="ECO:0000313" key="3">
    <source>
        <dbReference type="Proteomes" id="UP000218899"/>
    </source>
</evidence>
<gene>
    <name evidence="2" type="ORF">SVA_2990</name>
</gene>
<name>A0A1B4V7N6_9GAMM</name>
<dbReference type="AlphaFoldDB" id="A0A1B4V7N6"/>
<proteinExistence type="predicted"/>
<dbReference type="Proteomes" id="UP000218899">
    <property type="component" value="Chromosome"/>
</dbReference>
<dbReference type="KEGG" id="sva:SVA_2990"/>
<dbReference type="Gene3D" id="2.40.160.60">
    <property type="entry name" value="Outer membrane protein transport protein (OMPP1/FadL/TodX)"/>
    <property type="match status" value="1"/>
</dbReference>
<feature type="chain" id="PRO_5008571291" evidence="1">
    <location>
        <begin position="25"/>
        <end position="146"/>
    </location>
</feature>
<protein>
    <submittedName>
        <fullName evidence="2">SalD</fullName>
    </submittedName>
</protein>
<dbReference type="EMBL" id="AP014936">
    <property type="protein sequence ID" value="BAU49538.1"/>
    <property type="molecule type" value="Genomic_DNA"/>
</dbReference>
<feature type="signal peptide" evidence="1">
    <location>
        <begin position="1"/>
        <end position="24"/>
    </location>
</feature>
<dbReference type="SUPFAM" id="SSF56935">
    <property type="entry name" value="Porins"/>
    <property type="match status" value="1"/>
</dbReference>
<accession>A0A1B4V7N6</accession>
<evidence type="ECO:0000256" key="1">
    <source>
        <dbReference type="SAM" id="SignalP"/>
    </source>
</evidence>
<sequence>MQHKKKYGLALAIAAAVAAPSAFATNGYFSHGYSIKEKGLVGAGVALPQDSLAAATNPAGMVRVGNRIDAGLSLFSPKRSYTVEGAPSGTPPPAAFGLFPETVDSDSELFFIASRQRGSRPSERSASRVIPITSPITATTARPASA</sequence>
<keyword evidence="1" id="KW-0732">Signal</keyword>
<evidence type="ECO:0000313" key="2">
    <source>
        <dbReference type="EMBL" id="BAU49538.1"/>
    </source>
</evidence>